<dbReference type="InterPro" id="IPR005545">
    <property type="entry name" value="YCII"/>
</dbReference>
<evidence type="ECO:0000313" key="3">
    <source>
        <dbReference type="EMBL" id="PMN90804.1"/>
    </source>
</evidence>
<dbReference type="EMBL" id="MDAL01000026">
    <property type="protein sequence ID" value="PMN90804.1"/>
    <property type="molecule type" value="Genomic_DNA"/>
</dbReference>
<protein>
    <recommendedName>
        <fullName evidence="2">YCII-related domain-containing protein</fullName>
    </recommendedName>
</protein>
<dbReference type="RefSeq" id="WP_102315894.1">
    <property type="nucleotide sequence ID" value="NZ_CAOJBN010000002.1"/>
</dbReference>
<sequence length="116" mass="12832">MKEFMFIYQGGDPEWMKHTSPEDMAAVMKCWEEWMTKLQEAGELVTGGSPLHFEGKRVTPDMVVTDIAAAEFKELVSGYSIVRAASLEAATELGKTCPIFQSPGVSLEVREVVQMG</sequence>
<dbReference type="PANTHER" id="PTHR35174:SF1">
    <property type="entry name" value="BLL0086 PROTEIN"/>
    <property type="match status" value="1"/>
</dbReference>
<evidence type="ECO:0000313" key="4">
    <source>
        <dbReference type="Proteomes" id="UP000235387"/>
    </source>
</evidence>
<reference evidence="4" key="1">
    <citation type="submission" date="2016-07" db="EMBL/GenBank/DDBJ databases">
        <title>Nontailed viruses are major unrecognized killers of bacteria in the ocean.</title>
        <authorList>
            <person name="Kauffman K."/>
            <person name="Hussain F."/>
            <person name="Yang J."/>
            <person name="Arevalo P."/>
            <person name="Brown J."/>
            <person name="Cutler M."/>
            <person name="Kelly L."/>
            <person name="Polz M.F."/>
        </authorList>
    </citation>
    <scope>NUCLEOTIDE SEQUENCE [LARGE SCALE GENOMIC DNA]</scope>
    <source>
        <strain evidence="4">10N.261.45.A10</strain>
    </source>
</reference>
<dbReference type="AlphaFoldDB" id="A0A2N7L928"/>
<dbReference type="Proteomes" id="UP000235387">
    <property type="component" value="Unassembled WGS sequence"/>
</dbReference>
<dbReference type="Pfam" id="PF03795">
    <property type="entry name" value="YCII"/>
    <property type="match status" value="1"/>
</dbReference>
<gene>
    <name evidence="3" type="ORF">BCT23_18985</name>
</gene>
<accession>A0A2N7L928</accession>
<feature type="domain" description="YCII-related" evidence="2">
    <location>
        <begin position="22"/>
        <end position="114"/>
    </location>
</feature>
<dbReference type="SUPFAM" id="SSF54909">
    <property type="entry name" value="Dimeric alpha+beta barrel"/>
    <property type="match status" value="1"/>
</dbReference>
<comment type="caution">
    <text evidence="3">The sequence shown here is derived from an EMBL/GenBank/DDBJ whole genome shotgun (WGS) entry which is preliminary data.</text>
</comment>
<evidence type="ECO:0000259" key="2">
    <source>
        <dbReference type="Pfam" id="PF03795"/>
    </source>
</evidence>
<proteinExistence type="inferred from homology"/>
<evidence type="ECO:0000256" key="1">
    <source>
        <dbReference type="ARBA" id="ARBA00007689"/>
    </source>
</evidence>
<comment type="similarity">
    <text evidence="1">Belongs to the YciI family.</text>
</comment>
<dbReference type="Gene3D" id="3.30.70.1060">
    <property type="entry name" value="Dimeric alpha+beta barrel"/>
    <property type="match status" value="1"/>
</dbReference>
<dbReference type="PANTHER" id="PTHR35174">
    <property type="entry name" value="BLL7171 PROTEIN-RELATED"/>
    <property type="match status" value="1"/>
</dbReference>
<organism evidence="3 4">
    <name type="scientific">Enterovibrio norvegicus</name>
    <dbReference type="NCBI Taxonomy" id="188144"/>
    <lineage>
        <taxon>Bacteria</taxon>
        <taxon>Pseudomonadati</taxon>
        <taxon>Pseudomonadota</taxon>
        <taxon>Gammaproteobacteria</taxon>
        <taxon>Vibrionales</taxon>
        <taxon>Vibrionaceae</taxon>
        <taxon>Enterovibrio</taxon>
    </lineage>
</organism>
<name>A0A2N7L928_9GAMM</name>
<dbReference type="InterPro" id="IPR011008">
    <property type="entry name" value="Dimeric_a/b-barrel"/>
</dbReference>